<keyword evidence="2" id="KW-1185">Reference proteome</keyword>
<protein>
    <submittedName>
        <fullName evidence="1">Uncharacterized protein</fullName>
    </submittedName>
</protein>
<gene>
    <name evidence="1" type="ORF">KGMB02408_07090</name>
</gene>
<dbReference type="EMBL" id="BHWB01000002">
    <property type="protein sequence ID" value="GCB33764.1"/>
    <property type="molecule type" value="Genomic_DNA"/>
</dbReference>
<reference evidence="1 2" key="1">
    <citation type="submission" date="2018-10" db="EMBL/GenBank/DDBJ databases">
        <title>Draft Genome Sequence of Bacteroides sp. KCTC 15687.</title>
        <authorList>
            <person name="Yu S.Y."/>
            <person name="Kim J.S."/>
            <person name="Oh B.S."/>
            <person name="Park S.H."/>
            <person name="Kang S.W."/>
            <person name="Park J.E."/>
            <person name="Choi S.H."/>
            <person name="Han K.I."/>
            <person name="Lee K.C."/>
            <person name="Eom M.K."/>
            <person name="Suh M.K."/>
            <person name="Lee D.H."/>
            <person name="Yoon H."/>
            <person name="Kim B."/>
            <person name="Yang S.J."/>
            <person name="Lee J.S."/>
            <person name="Lee J.H."/>
        </authorList>
    </citation>
    <scope>NUCLEOTIDE SEQUENCE [LARGE SCALE GENOMIC DNA]</scope>
    <source>
        <strain evidence="1 2">KCTC 15687</strain>
    </source>
</reference>
<evidence type="ECO:0000313" key="1">
    <source>
        <dbReference type="EMBL" id="GCB33764.1"/>
    </source>
</evidence>
<accession>A0A401LQI2</accession>
<proteinExistence type="predicted"/>
<dbReference type="AlphaFoldDB" id="A0A401LQI2"/>
<name>A0A401LQI2_9BACE</name>
<dbReference type="Proteomes" id="UP000288079">
    <property type="component" value="Unassembled WGS sequence"/>
</dbReference>
<sequence>MISEKDYSDNENMNDPGRIFQYEQDTNGYITKIKSSSKLTYQDKVYDTTSTFIINYKE</sequence>
<evidence type="ECO:0000313" key="2">
    <source>
        <dbReference type="Proteomes" id="UP000288079"/>
    </source>
</evidence>
<comment type="caution">
    <text evidence="1">The sequence shown here is derived from an EMBL/GenBank/DDBJ whole genome shotgun (WGS) entry which is preliminary data.</text>
</comment>
<organism evidence="1 2">
    <name type="scientific">Bacteroides faecalis</name>
    <dbReference type="NCBI Taxonomy" id="2447885"/>
    <lineage>
        <taxon>Bacteria</taxon>
        <taxon>Pseudomonadati</taxon>
        <taxon>Bacteroidota</taxon>
        <taxon>Bacteroidia</taxon>
        <taxon>Bacteroidales</taxon>
        <taxon>Bacteroidaceae</taxon>
        <taxon>Bacteroides</taxon>
    </lineage>
</organism>